<proteinExistence type="predicted"/>
<gene>
    <name evidence="2" type="ORF">DPMN_034487</name>
</gene>
<evidence type="ECO:0000256" key="1">
    <source>
        <dbReference type="SAM" id="MobiDB-lite"/>
    </source>
</evidence>
<accession>A0A9D4RM52</accession>
<organism evidence="2 3">
    <name type="scientific">Dreissena polymorpha</name>
    <name type="common">Zebra mussel</name>
    <name type="synonym">Mytilus polymorpha</name>
    <dbReference type="NCBI Taxonomy" id="45954"/>
    <lineage>
        <taxon>Eukaryota</taxon>
        <taxon>Metazoa</taxon>
        <taxon>Spiralia</taxon>
        <taxon>Lophotrochozoa</taxon>
        <taxon>Mollusca</taxon>
        <taxon>Bivalvia</taxon>
        <taxon>Autobranchia</taxon>
        <taxon>Heteroconchia</taxon>
        <taxon>Euheterodonta</taxon>
        <taxon>Imparidentia</taxon>
        <taxon>Neoheterodontei</taxon>
        <taxon>Myida</taxon>
        <taxon>Dreissenoidea</taxon>
        <taxon>Dreissenidae</taxon>
        <taxon>Dreissena</taxon>
    </lineage>
</organism>
<feature type="compositionally biased region" description="Polar residues" evidence="1">
    <location>
        <begin position="69"/>
        <end position="78"/>
    </location>
</feature>
<dbReference type="AlphaFoldDB" id="A0A9D4RM52"/>
<reference evidence="2" key="2">
    <citation type="submission" date="2020-11" db="EMBL/GenBank/DDBJ databases">
        <authorList>
            <person name="McCartney M.A."/>
            <person name="Auch B."/>
            <person name="Kono T."/>
            <person name="Mallez S."/>
            <person name="Becker A."/>
            <person name="Gohl D.M."/>
            <person name="Silverstein K.A.T."/>
            <person name="Koren S."/>
            <person name="Bechman K.B."/>
            <person name="Herman A."/>
            <person name="Abrahante J.E."/>
            <person name="Garbe J."/>
        </authorList>
    </citation>
    <scope>NUCLEOTIDE SEQUENCE</scope>
    <source>
        <strain evidence="2">Duluth1</strain>
        <tissue evidence="2">Whole animal</tissue>
    </source>
</reference>
<evidence type="ECO:0000313" key="2">
    <source>
        <dbReference type="EMBL" id="KAH3871290.1"/>
    </source>
</evidence>
<dbReference type="Proteomes" id="UP000828390">
    <property type="component" value="Unassembled WGS sequence"/>
</dbReference>
<evidence type="ECO:0000313" key="3">
    <source>
        <dbReference type="Proteomes" id="UP000828390"/>
    </source>
</evidence>
<keyword evidence="3" id="KW-1185">Reference proteome</keyword>
<feature type="region of interest" description="Disordered" evidence="1">
    <location>
        <begin position="1"/>
        <end position="101"/>
    </location>
</feature>
<protein>
    <submittedName>
        <fullName evidence="2">Uncharacterized protein</fullName>
    </submittedName>
</protein>
<feature type="compositionally biased region" description="Basic and acidic residues" evidence="1">
    <location>
        <begin position="84"/>
        <end position="101"/>
    </location>
</feature>
<reference evidence="2" key="1">
    <citation type="journal article" date="2019" name="bioRxiv">
        <title>The Genome of the Zebra Mussel, Dreissena polymorpha: A Resource for Invasive Species Research.</title>
        <authorList>
            <person name="McCartney M.A."/>
            <person name="Auch B."/>
            <person name="Kono T."/>
            <person name="Mallez S."/>
            <person name="Zhang Y."/>
            <person name="Obille A."/>
            <person name="Becker A."/>
            <person name="Abrahante J.E."/>
            <person name="Garbe J."/>
            <person name="Badalamenti J.P."/>
            <person name="Herman A."/>
            <person name="Mangelson H."/>
            <person name="Liachko I."/>
            <person name="Sullivan S."/>
            <person name="Sone E.D."/>
            <person name="Koren S."/>
            <person name="Silverstein K.A.T."/>
            <person name="Beckman K.B."/>
            <person name="Gohl D.M."/>
        </authorList>
    </citation>
    <scope>NUCLEOTIDE SEQUENCE</scope>
    <source>
        <strain evidence="2">Duluth1</strain>
        <tissue evidence="2">Whole animal</tissue>
    </source>
</reference>
<sequence length="139" mass="15305">MKSARTLPRYGSGHKSAGRTDGRTDGRTTPKQYPSAYGGEKNFSSGSVVRAPSSRSRHFASGFAVNVGASGNRTSTGHKASKNSSDKRTRQDEIDSDGMFKSDRWHTKSRARCLLIALLTDKQYDDDMVYDDDENSTVF</sequence>
<dbReference type="EMBL" id="JAIWYP010000002">
    <property type="protein sequence ID" value="KAH3871290.1"/>
    <property type="molecule type" value="Genomic_DNA"/>
</dbReference>
<name>A0A9D4RM52_DREPO</name>
<feature type="compositionally biased region" description="Basic and acidic residues" evidence="1">
    <location>
        <begin position="18"/>
        <end position="28"/>
    </location>
</feature>
<comment type="caution">
    <text evidence="2">The sequence shown here is derived from an EMBL/GenBank/DDBJ whole genome shotgun (WGS) entry which is preliminary data.</text>
</comment>